<reference evidence="1" key="1">
    <citation type="submission" date="2016-06" db="UniProtKB">
        <authorList>
            <consortium name="WormBaseParasite"/>
        </authorList>
    </citation>
    <scope>IDENTIFICATION</scope>
</reference>
<dbReference type="WBParaSite" id="ECPE_0001768201-mRNA-1">
    <property type="protein sequence ID" value="ECPE_0001768201-mRNA-1"/>
    <property type="gene ID" value="ECPE_0001768201"/>
</dbReference>
<sequence>LAWFCRELLVYPIFIRALYNPSVITWGRYSYRVHMGGTTTRIPRAFDSRRVHKPPVISCDTTSHHKHVIVNHSPELLSNPNTLNHGSVHSVNGGEGHVNSCESVRFKLFPLNDVCEVPMAKYLHKLPTMTKKNGYRYSKLEDPVLSAVTTPQIEA</sequence>
<name>A0A183BEK2_9TREM</name>
<organism evidence="1">
    <name type="scientific">Echinostoma caproni</name>
    <dbReference type="NCBI Taxonomy" id="27848"/>
    <lineage>
        <taxon>Eukaryota</taxon>
        <taxon>Metazoa</taxon>
        <taxon>Spiralia</taxon>
        <taxon>Lophotrochozoa</taxon>
        <taxon>Platyhelminthes</taxon>
        <taxon>Trematoda</taxon>
        <taxon>Digenea</taxon>
        <taxon>Plagiorchiida</taxon>
        <taxon>Echinostomata</taxon>
        <taxon>Echinostomatoidea</taxon>
        <taxon>Echinostomatidae</taxon>
        <taxon>Echinostoma</taxon>
    </lineage>
</organism>
<evidence type="ECO:0000313" key="1">
    <source>
        <dbReference type="WBParaSite" id="ECPE_0001768201-mRNA-1"/>
    </source>
</evidence>
<dbReference type="AlphaFoldDB" id="A0A183BEK2"/>
<accession>A0A183BEK2</accession>
<protein>
    <submittedName>
        <fullName evidence="1">Pecanex-like protein</fullName>
    </submittedName>
</protein>
<proteinExistence type="predicted"/>